<dbReference type="GeneID" id="77943275"/>
<organism evidence="1 2">
    <name type="scientific">Erwinia phage Midgardsormr38</name>
    <dbReference type="NCBI Taxonomy" id="2663326"/>
    <lineage>
        <taxon>Viruses</taxon>
        <taxon>Duplodnaviria</taxon>
        <taxon>Heunggongvirae</taxon>
        <taxon>Uroviricota</taxon>
        <taxon>Caudoviricetes</taxon>
        <taxon>Midgardsormrvirus</taxon>
        <taxon>Midgardsormrvirus midgardsormr38</taxon>
    </lineage>
</organism>
<dbReference type="InterPro" id="IPR008712">
    <property type="entry name" value="NinF"/>
</dbReference>
<dbReference type="Pfam" id="PF05810">
    <property type="entry name" value="NinF"/>
    <property type="match status" value="1"/>
</dbReference>
<proteinExistence type="predicted"/>
<name>A0A5Q2F927_9CAUD</name>
<sequence>MTERGEQCCADCGMPISADEAYVCDDCSAFYAIFRDPNGYMTGDDNG</sequence>
<dbReference type="EMBL" id="MN602881">
    <property type="protein sequence ID" value="QGF22034.1"/>
    <property type="molecule type" value="Genomic_DNA"/>
</dbReference>
<accession>A0A5Q2F927</accession>
<evidence type="ECO:0000313" key="2">
    <source>
        <dbReference type="Proteomes" id="UP000349651"/>
    </source>
</evidence>
<protein>
    <submittedName>
        <fullName evidence="1">NinF family protein</fullName>
    </submittedName>
</protein>
<dbReference type="KEGG" id="vg:77943275"/>
<dbReference type="RefSeq" id="YP_010667163.1">
    <property type="nucleotide sequence ID" value="NC_070949.1"/>
</dbReference>
<dbReference type="Proteomes" id="UP000349651">
    <property type="component" value="Segment"/>
</dbReference>
<evidence type="ECO:0000313" key="1">
    <source>
        <dbReference type="EMBL" id="QGF22034.1"/>
    </source>
</evidence>
<reference evidence="1 2" key="1">
    <citation type="submission" date="2019-10" db="EMBL/GenBank/DDBJ databases">
        <title>Complete genome sequence of Erwinia phage Midgardsormr38.</title>
        <authorList>
            <person name="Dislers A."/>
            <person name="Zrelovs N."/>
            <person name="Kazaks A."/>
        </authorList>
    </citation>
    <scope>NUCLEOTIDE SEQUENCE [LARGE SCALE GENOMIC DNA]</scope>
</reference>
<keyword evidence="2" id="KW-1185">Reference proteome</keyword>